<keyword evidence="2" id="KW-1185">Reference proteome</keyword>
<evidence type="ECO:0008006" key="3">
    <source>
        <dbReference type="Google" id="ProtNLM"/>
    </source>
</evidence>
<dbReference type="RefSeq" id="WP_092700728.1">
    <property type="nucleotide sequence ID" value="NZ_FOSR01000001.1"/>
</dbReference>
<dbReference type="EMBL" id="FOSR01000001">
    <property type="protein sequence ID" value="SFK26805.1"/>
    <property type="molecule type" value="Genomic_DNA"/>
</dbReference>
<dbReference type="PROSITE" id="PS51257">
    <property type="entry name" value="PROKAR_LIPOPROTEIN"/>
    <property type="match status" value="1"/>
</dbReference>
<organism evidence="1 2">
    <name type="scientific">Rhodanobacter glycinis</name>
    <dbReference type="NCBI Taxonomy" id="582702"/>
    <lineage>
        <taxon>Bacteria</taxon>
        <taxon>Pseudomonadati</taxon>
        <taxon>Pseudomonadota</taxon>
        <taxon>Gammaproteobacteria</taxon>
        <taxon>Lysobacterales</taxon>
        <taxon>Rhodanobacteraceae</taxon>
        <taxon>Rhodanobacter</taxon>
    </lineage>
</organism>
<gene>
    <name evidence="1" type="ORF">SAMN05192579_101322</name>
</gene>
<protein>
    <recommendedName>
        <fullName evidence="3">DUF2884 family protein</fullName>
    </recommendedName>
</protein>
<proteinExistence type="predicted"/>
<name>A0A1I3Y4R0_9GAMM</name>
<accession>A0A1I3Y4R0</accession>
<dbReference type="Proteomes" id="UP000198725">
    <property type="component" value="Unassembled WGS sequence"/>
</dbReference>
<reference evidence="2" key="1">
    <citation type="submission" date="2016-10" db="EMBL/GenBank/DDBJ databases">
        <authorList>
            <person name="Varghese N."/>
            <person name="Submissions S."/>
        </authorList>
    </citation>
    <scope>NUCLEOTIDE SEQUENCE [LARGE SCALE GENOMIC DNA]</scope>
    <source>
        <strain evidence="2">MO64</strain>
    </source>
</reference>
<dbReference type="AlphaFoldDB" id="A0A1I3Y4R0"/>
<evidence type="ECO:0000313" key="1">
    <source>
        <dbReference type="EMBL" id="SFK26805.1"/>
    </source>
</evidence>
<sequence>MKLHHLAGVLLLPALLAGCGSSNHDFTTVRQGAVSINFEDGAVLLHANDQPKAQIAANGDFSIAGKPVTLTEPQRELFKQYYGDAVSIRDEGIATGKAGAAMAGHAIGDVVSGLIHGNPDQIGPTIKARAGKVTAQATQICHAFGDLRTAQDAISSQVEAFRPYATITADDVQDCLKETSKATDSITAH</sequence>
<evidence type="ECO:0000313" key="2">
    <source>
        <dbReference type="Proteomes" id="UP000198725"/>
    </source>
</evidence>